<dbReference type="OrthoDB" id="5414888at2759"/>
<dbReference type="Pfam" id="PF08625">
    <property type="entry name" value="Utp13"/>
    <property type="match status" value="1"/>
</dbReference>
<keyword evidence="4" id="KW-1185">Reference proteome</keyword>
<dbReference type="InterPro" id="IPR013934">
    <property type="entry name" value="Utp13_C"/>
</dbReference>
<dbReference type="AlphaFoldDB" id="A0A9Q1C225"/>
<evidence type="ECO:0000259" key="2">
    <source>
        <dbReference type="Pfam" id="PF08625"/>
    </source>
</evidence>
<evidence type="ECO:0000313" key="3">
    <source>
        <dbReference type="EMBL" id="KAJ8037172.1"/>
    </source>
</evidence>
<dbReference type="EMBL" id="JAIZAY010000008">
    <property type="protein sequence ID" value="KAJ8037172.1"/>
    <property type="molecule type" value="Genomic_DNA"/>
</dbReference>
<feature type="compositionally biased region" description="Basic and acidic residues" evidence="1">
    <location>
        <begin position="212"/>
        <end position="238"/>
    </location>
</feature>
<dbReference type="GO" id="GO:0032040">
    <property type="term" value="C:small-subunit processome"/>
    <property type="evidence" value="ECO:0007669"/>
    <property type="project" value="InterPro"/>
</dbReference>
<feature type="compositionally biased region" description="Acidic residues" evidence="1">
    <location>
        <begin position="119"/>
        <end position="130"/>
    </location>
</feature>
<organism evidence="3 4">
    <name type="scientific">Holothuria leucospilota</name>
    <name type="common">Black long sea cucumber</name>
    <name type="synonym">Mertensiothuria leucospilota</name>
    <dbReference type="NCBI Taxonomy" id="206669"/>
    <lineage>
        <taxon>Eukaryota</taxon>
        <taxon>Metazoa</taxon>
        <taxon>Echinodermata</taxon>
        <taxon>Eleutherozoa</taxon>
        <taxon>Echinozoa</taxon>
        <taxon>Holothuroidea</taxon>
        <taxon>Aspidochirotacea</taxon>
        <taxon>Aspidochirotida</taxon>
        <taxon>Holothuriidae</taxon>
        <taxon>Holothuria</taxon>
    </lineage>
</organism>
<gene>
    <name evidence="3" type="ORF">HOLleu_17920</name>
</gene>
<accession>A0A9Q1C225</accession>
<dbReference type="GO" id="GO:0006364">
    <property type="term" value="P:rRNA processing"/>
    <property type="evidence" value="ECO:0007669"/>
    <property type="project" value="InterPro"/>
</dbReference>
<feature type="compositionally biased region" description="Basic and acidic residues" evidence="1">
    <location>
        <begin position="177"/>
        <end position="195"/>
    </location>
</feature>
<feature type="compositionally biased region" description="Basic and acidic residues" evidence="1">
    <location>
        <begin position="152"/>
        <end position="163"/>
    </location>
</feature>
<evidence type="ECO:0000313" key="4">
    <source>
        <dbReference type="Proteomes" id="UP001152320"/>
    </source>
</evidence>
<evidence type="ECO:0000256" key="1">
    <source>
        <dbReference type="SAM" id="MobiDB-lite"/>
    </source>
</evidence>
<sequence>MGYVQVWNTNAKHCHYAQLVLSIILKECPPSNITSSNMKEMIEGLLPYTERHFHRMGRLSQQATFLEYTWQIMRRASGAPQGAEDIIDQAGETDVPSVHLSETVGFVGSDKWAEKQDEWSDEREEEESDEENTKADSDESSSDGESGLESETEVKKRTEKIEKGAAITREVSSAVEEDNKPKRTKLAETVEKKIEDEEDEKSVAEEEDGAEDHESNEMDTLEEKEVIGRGRAKSEKLKKTPAKRLSGRLRAKQLLRKRSRSLEGNRRSKSAKKLAR</sequence>
<feature type="region of interest" description="Disordered" evidence="1">
    <location>
        <begin position="110"/>
        <end position="276"/>
    </location>
</feature>
<name>A0A9Q1C225_HOLLE</name>
<feature type="compositionally biased region" description="Basic residues" evidence="1">
    <location>
        <begin position="267"/>
        <end position="276"/>
    </location>
</feature>
<reference evidence="3" key="1">
    <citation type="submission" date="2021-10" db="EMBL/GenBank/DDBJ databases">
        <title>Tropical sea cucumber genome reveals ecological adaptation and Cuvierian tubules defense mechanism.</title>
        <authorList>
            <person name="Chen T."/>
        </authorList>
    </citation>
    <scope>NUCLEOTIDE SEQUENCE</scope>
    <source>
        <strain evidence="3">Nanhai2018</strain>
        <tissue evidence="3">Muscle</tissue>
    </source>
</reference>
<proteinExistence type="predicted"/>
<feature type="compositionally biased region" description="Basic residues" evidence="1">
    <location>
        <begin position="239"/>
        <end position="259"/>
    </location>
</feature>
<protein>
    <submittedName>
        <fullName evidence="3">Transducin beta-like protein 3</fullName>
    </submittedName>
</protein>
<feature type="domain" description="U3 small nucleolar RNA-associated protein 13 C-terminal" evidence="2">
    <location>
        <begin position="2"/>
        <end position="73"/>
    </location>
</feature>
<feature type="compositionally biased region" description="Acidic residues" evidence="1">
    <location>
        <begin position="138"/>
        <end position="151"/>
    </location>
</feature>
<comment type="caution">
    <text evidence="3">The sequence shown here is derived from an EMBL/GenBank/DDBJ whole genome shotgun (WGS) entry which is preliminary data.</text>
</comment>
<dbReference type="Proteomes" id="UP001152320">
    <property type="component" value="Chromosome 8"/>
</dbReference>
<feature type="compositionally biased region" description="Acidic residues" evidence="1">
    <location>
        <begin position="196"/>
        <end position="211"/>
    </location>
</feature>